<feature type="chain" id="PRO_5002431448" evidence="1">
    <location>
        <begin position="26"/>
        <end position="54"/>
    </location>
</feature>
<organism evidence="2">
    <name type="scientific">Anguilla anguilla</name>
    <name type="common">European freshwater eel</name>
    <name type="synonym">Muraena anguilla</name>
    <dbReference type="NCBI Taxonomy" id="7936"/>
    <lineage>
        <taxon>Eukaryota</taxon>
        <taxon>Metazoa</taxon>
        <taxon>Chordata</taxon>
        <taxon>Craniata</taxon>
        <taxon>Vertebrata</taxon>
        <taxon>Euteleostomi</taxon>
        <taxon>Actinopterygii</taxon>
        <taxon>Neopterygii</taxon>
        <taxon>Teleostei</taxon>
        <taxon>Anguilliformes</taxon>
        <taxon>Anguillidae</taxon>
        <taxon>Anguilla</taxon>
    </lineage>
</organism>
<dbReference type="EMBL" id="GBXM01092860">
    <property type="protein sequence ID" value="JAH15717.1"/>
    <property type="molecule type" value="Transcribed_RNA"/>
</dbReference>
<feature type="signal peptide" evidence="1">
    <location>
        <begin position="1"/>
        <end position="25"/>
    </location>
</feature>
<reference evidence="2" key="1">
    <citation type="submission" date="2014-11" db="EMBL/GenBank/DDBJ databases">
        <authorList>
            <person name="Amaro Gonzalez C."/>
        </authorList>
    </citation>
    <scope>NUCLEOTIDE SEQUENCE</scope>
</reference>
<proteinExistence type="predicted"/>
<accession>A0A0E9QGU3</accession>
<dbReference type="AlphaFoldDB" id="A0A0E9QGU3"/>
<reference evidence="2" key="2">
    <citation type="journal article" date="2015" name="Fish Shellfish Immunol.">
        <title>Early steps in the European eel (Anguilla anguilla)-Vibrio vulnificus interaction in the gills: Role of the RtxA13 toxin.</title>
        <authorList>
            <person name="Callol A."/>
            <person name="Pajuelo D."/>
            <person name="Ebbesson L."/>
            <person name="Teles M."/>
            <person name="MacKenzie S."/>
            <person name="Amaro C."/>
        </authorList>
    </citation>
    <scope>NUCLEOTIDE SEQUENCE</scope>
</reference>
<evidence type="ECO:0000313" key="2">
    <source>
        <dbReference type="EMBL" id="JAH15717.1"/>
    </source>
</evidence>
<keyword evidence="1" id="KW-0732">Signal</keyword>
<name>A0A0E9QGU3_ANGAN</name>
<protein>
    <submittedName>
        <fullName evidence="2">Uncharacterized protein</fullName>
    </submittedName>
</protein>
<sequence>MTFGKHHKGQFRLVSFVILTQQCWSIQCSAQPGAVAHFRNSYTLAPWPTPISPV</sequence>
<evidence type="ECO:0000256" key="1">
    <source>
        <dbReference type="SAM" id="SignalP"/>
    </source>
</evidence>